<accession>A0ABQ3W145</accession>
<organism evidence="1 2">
    <name type="scientific">Lentilactobacillus fungorum</name>
    <dbReference type="NCBI Taxonomy" id="2201250"/>
    <lineage>
        <taxon>Bacteria</taxon>
        <taxon>Bacillati</taxon>
        <taxon>Bacillota</taxon>
        <taxon>Bacilli</taxon>
        <taxon>Lactobacillales</taxon>
        <taxon>Lactobacillaceae</taxon>
        <taxon>Lentilactobacillus</taxon>
    </lineage>
</organism>
<dbReference type="RefSeq" id="WP_203630325.1">
    <property type="nucleotide sequence ID" value="NZ_BNJR01000015.1"/>
</dbReference>
<name>A0ABQ3W145_9LACO</name>
<gene>
    <name evidence="1" type="ORF">YK48G_17340</name>
</gene>
<evidence type="ECO:0000313" key="1">
    <source>
        <dbReference type="EMBL" id="GHP14309.1"/>
    </source>
</evidence>
<dbReference type="Proteomes" id="UP000604765">
    <property type="component" value="Unassembled WGS sequence"/>
</dbReference>
<keyword evidence="2" id="KW-1185">Reference proteome</keyword>
<comment type="caution">
    <text evidence="1">The sequence shown here is derived from an EMBL/GenBank/DDBJ whole genome shotgun (WGS) entry which is preliminary data.</text>
</comment>
<proteinExistence type="predicted"/>
<dbReference type="EMBL" id="BNJR01000015">
    <property type="protein sequence ID" value="GHP14309.1"/>
    <property type="molecule type" value="Genomic_DNA"/>
</dbReference>
<sequence>MAVQVTLSPEYDEALRKQVFATIKDAVTDARQKTGIDSPWLNSKRAAAKWLGIS</sequence>
<protein>
    <submittedName>
        <fullName evidence="1">Uncharacterized protein</fullName>
    </submittedName>
</protein>
<reference evidence="1 2" key="1">
    <citation type="journal article" date="2021" name="Int. J. Syst. Evol. Microbiol.">
        <title>Lentilactobacillus fungorum sp. nov., isolated from spent mushroom substrates.</title>
        <authorList>
            <person name="Tohno M."/>
            <person name="Tanizawa Y."/>
            <person name="Kojima Y."/>
            <person name="Sakamoto M."/>
            <person name="Ohkuma M."/>
            <person name="Kobayashi H."/>
        </authorList>
    </citation>
    <scope>NUCLEOTIDE SEQUENCE [LARGE SCALE GENOMIC DNA]</scope>
    <source>
        <strain evidence="1 2">YK48G</strain>
    </source>
</reference>
<evidence type="ECO:0000313" key="2">
    <source>
        <dbReference type="Proteomes" id="UP000604765"/>
    </source>
</evidence>